<dbReference type="PROSITE" id="PS00870">
    <property type="entry name" value="CLPAB_1"/>
    <property type="match status" value="1"/>
</dbReference>
<dbReference type="SUPFAM" id="SSF54236">
    <property type="entry name" value="Ubiquitin-like"/>
    <property type="match status" value="3"/>
</dbReference>
<dbReference type="SUPFAM" id="SSF52540">
    <property type="entry name" value="P-loop containing nucleoside triphosphate hydrolases"/>
    <property type="match status" value="2"/>
</dbReference>
<dbReference type="OrthoDB" id="3262188at2759"/>
<keyword evidence="5" id="KW-0175">Coiled coil</keyword>
<dbReference type="EMBL" id="JAACJM010000050">
    <property type="protein sequence ID" value="KAF5357706.1"/>
    <property type="molecule type" value="Genomic_DNA"/>
</dbReference>
<sequence length="1339" mass="149127">MQIFVRHISGDIATLTVQSSDTVWQSVSSRYEELLLPEDMRVTFAGRCLRKDATFGESNIEDGCVLNLTLPLRGGMMPQAQACPAASRVAQVQRQAEVKKEEEKSFSLVYPGKIRLSVTMQTNFSVQVILAPDQSVESLKEMVEEKTQIPKTEQRLLFGGSELQDDRALSFYGISHDNRVLLATQHVPRVAAEAQSDPIPEGDVQIFVRNLNGKTMAVMVNLSGTVDQLQEQVYQKTLIPASEQRLLYAGKQLEPGRLLSDYGILKESTLHLVLRLRGGLESSFSMCKIDAALQHCQSQRQSSEVTSTPMSVMFTAAASPLSHTPQLPMSSSSSSSSASTHSLHTPELEAKYPFNEESTLLWGNCLSLIFDESDTTRRIEPMHIALALLFDGLSNSEDPRLTGDMTKPPSLEPSLLWTAIARAVRFNPADSLIEHIQITNNSDESEPRPQLLVGKALWDMESGQGSEKPTVPIDETNNILERCSESTRLVLDAAENERKAQEDKFIAPHHILLALLEPEQVLAKILPKERIEATEVARIVRTLRTRPVIEHDVPERFPMLKEFAEDLTKLAQEGKIGPIVGRDCEIRRLISVLSRLTKNNAILLGDSGVGKTAIAEGLAIRIVNGEVPDSVTARVYNLDLASLLASTACKSMYEQIVEMILKEIAQHEEMGISTILFIDDLSQITIGGYRENGDGLDAASLMKPFLAKGKLRCVGCCTFEDYKISIEKDGALSRHFLPVHVCESSAEETTEVLRGLREGLQKYHKVEIYDSALVSASSIAARFFTHKRLPDAAIDLIDEACAAVRLGTSSCQWEQLGVLRRKATAIKLTIQSLERENDMDSEVKLKFALKRFDDVELEIKNLAQSKRRVNTREEKLAELNHTIQDLTKAHKQATDRVQKSKALKMLYDAKRRLQEFSSNSSTKSESQSSEPRPPEDQTGAKIVTEKAVFDAASWHVFIPAAVSGELNTKMWNVSEMLSKMVVAQPEAVDLVSGAVQCMLTGLVDTSRPVASFLFGGRHGTGKTLLTKKLANFLPRSLGRFIRINGNDYSTPHSITKLIGTPACMGVDQGGQLTECVRRSPFSVVYVHEVENACEEFRRTLQVILDEGFLRDGDGNNVDFRNCIIVITTHIGQDTLPYDIPEEDERQHFRKEIEDWYPSEFLARIDNLVVFNPLGPETLDLVLENRLEEIKEHLQRVKLNLEVEEDAKGYLEREGWSPESGIRDFEKIIRTKLIQPLTHLLLEGRVQDNWRVILHYDEDEDNITIKTAEPLPVAASELEDMSLAASESDDLGTGDLTGGGMHNPLDQAGNEVDIPAFAGSPTSHRTFPRPTLQLRPQRVF</sequence>
<dbReference type="SMART" id="SM00382">
    <property type="entry name" value="AAA"/>
    <property type="match status" value="2"/>
</dbReference>
<dbReference type="InterPro" id="IPR029071">
    <property type="entry name" value="Ubiquitin-like_domsf"/>
</dbReference>
<evidence type="ECO:0000256" key="5">
    <source>
        <dbReference type="SAM" id="Coils"/>
    </source>
</evidence>
<feature type="domain" description="Ubiquitin-like" evidence="7">
    <location>
        <begin position="114"/>
        <end position="185"/>
    </location>
</feature>
<evidence type="ECO:0000313" key="9">
    <source>
        <dbReference type="Proteomes" id="UP000559256"/>
    </source>
</evidence>
<dbReference type="GO" id="GO:0051082">
    <property type="term" value="F:unfolded protein binding"/>
    <property type="evidence" value="ECO:0007669"/>
    <property type="project" value="TreeGrafter"/>
</dbReference>
<keyword evidence="3" id="KW-0067">ATP-binding</keyword>
<dbReference type="GO" id="GO:0005829">
    <property type="term" value="C:cytosol"/>
    <property type="evidence" value="ECO:0007669"/>
    <property type="project" value="TreeGrafter"/>
</dbReference>
<dbReference type="SMART" id="SM01086">
    <property type="entry name" value="ClpB_D2-small"/>
    <property type="match status" value="1"/>
</dbReference>
<feature type="domain" description="Ubiquitin-like" evidence="7">
    <location>
        <begin position="204"/>
        <end position="279"/>
    </location>
</feature>
<organism evidence="8 9">
    <name type="scientific">Tetrapyrgos nigripes</name>
    <dbReference type="NCBI Taxonomy" id="182062"/>
    <lineage>
        <taxon>Eukaryota</taxon>
        <taxon>Fungi</taxon>
        <taxon>Dikarya</taxon>
        <taxon>Basidiomycota</taxon>
        <taxon>Agaricomycotina</taxon>
        <taxon>Agaricomycetes</taxon>
        <taxon>Agaricomycetidae</taxon>
        <taxon>Agaricales</taxon>
        <taxon>Marasmiineae</taxon>
        <taxon>Marasmiaceae</taxon>
        <taxon>Tetrapyrgos</taxon>
    </lineage>
</organism>
<evidence type="ECO:0000256" key="6">
    <source>
        <dbReference type="SAM" id="MobiDB-lite"/>
    </source>
</evidence>
<evidence type="ECO:0000256" key="1">
    <source>
        <dbReference type="ARBA" id="ARBA00022737"/>
    </source>
</evidence>
<evidence type="ECO:0000256" key="2">
    <source>
        <dbReference type="ARBA" id="ARBA00022741"/>
    </source>
</evidence>
<dbReference type="PRINTS" id="PR00348">
    <property type="entry name" value="UBIQUITIN"/>
</dbReference>
<dbReference type="GO" id="GO:0051087">
    <property type="term" value="F:protein-folding chaperone binding"/>
    <property type="evidence" value="ECO:0007669"/>
    <property type="project" value="TreeGrafter"/>
</dbReference>
<dbReference type="Gene3D" id="3.40.50.300">
    <property type="entry name" value="P-loop containing nucleotide triphosphate hydrolases"/>
    <property type="match status" value="3"/>
</dbReference>
<dbReference type="Pfam" id="PF00240">
    <property type="entry name" value="ubiquitin"/>
    <property type="match status" value="2"/>
</dbReference>
<dbReference type="GO" id="GO:0016887">
    <property type="term" value="F:ATP hydrolysis activity"/>
    <property type="evidence" value="ECO:0007669"/>
    <property type="project" value="InterPro"/>
</dbReference>
<dbReference type="InterPro" id="IPR036628">
    <property type="entry name" value="Clp_N_dom_sf"/>
</dbReference>
<dbReference type="Pfam" id="PF07724">
    <property type="entry name" value="AAA_2"/>
    <property type="match status" value="1"/>
</dbReference>
<feature type="compositionally biased region" description="Low complexity" evidence="6">
    <location>
        <begin position="915"/>
        <end position="930"/>
    </location>
</feature>
<keyword evidence="2" id="KW-0547">Nucleotide-binding</keyword>
<dbReference type="InterPro" id="IPR050130">
    <property type="entry name" value="ClpA_ClpB"/>
</dbReference>
<keyword evidence="4" id="KW-0143">Chaperone</keyword>
<evidence type="ECO:0000256" key="4">
    <source>
        <dbReference type="ARBA" id="ARBA00023186"/>
    </source>
</evidence>
<dbReference type="PROSITE" id="PS00299">
    <property type="entry name" value="UBIQUITIN_1"/>
    <property type="match status" value="1"/>
</dbReference>
<dbReference type="PANTHER" id="PTHR11638:SF18">
    <property type="entry name" value="HEAT SHOCK PROTEIN 104"/>
    <property type="match status" value="1"/>
</dbReference>
<dbReference type="Pfam" id="PF17871">
    <property type="entry name" value="AAA_lid_9"/>
    <property type="match status" value="1"/>
</dbReference>
<feature type="region of interest" description="Disordered" evidence="6">
    <location>
        <begin position="1283"/>
        <end position="1339"/>
    </location>
</feature>
<accession>A0A8H5G3U0</accession>
<dbReference type="SUPFAM" id="SSF81923">
    <property type="entry name" value="Double Clp-N motif"/>
    <property type="match status" value="1"/>
</dbReference>
<gene>
    <name evidence="8" type="ORF">D9758_007533</name>
</gene>
<feature type="domain" description="Ubiquitin-like" evidence="7">
    <location>
        <begin position="1"/>
        <end position="75"/>
    </location>
</feature>
<keyword evidence="9" id="KW-1185">Reference proteome</keyword>
<dbReference type="InterPro" id="IPR019956">
    <property type="entry name" value="Ubiquitin_dom"/>
</dbReference>
<comment type="caution">
    <text evidence="8">The sequence shown here is derived from an EMBL/GenBank/DDBJ whole genome shotgun (WGS) entry which is preliminary data.</text>
</comment>
<dbReference type="InterPro" id="IPR027417">
    <property type="entry name" value="P-loop_NTPase"/>
</dbReference>
<dbReference type="GO" id="GO:0042026">
    <property type="term" value="P:protein refolding"/>
    <property type="evidence" value="ECO:0007669"/>
    <property type="project" value="TreeGrafter"/>
</dbReference>
<dbReference type="CDD" id="cd00009">
    <property type="entry name" value="AAA"/>
    <property type="match status" value="1"/>
</dbReference>
<dbReference type="InterPro" id="IPR003959">
    <property type="entry name" value="ATPase_AAA_core"/>
</dbReference>
<dbReference type="PANTHER" id="PTHR11638">
    <property type="entry name" value="ATP-DEPENDENT CLP PROTEASE"/>
    <property type="match status" value="1"/>
</dbReference>
<dbReference type="Proteomes" id="UP000559256">
    <property type="component" value="Unassembled WGS sequence"/>
</dbReference>
<proteinExistence type="predicted"/>
<dbReference type="InterPro" id="IPR003593">
    <property type="entry name" value="AAA+_ATPase"/>
</dbReference>
<evidence type="ECO:0000313" key="8">
    <source>
        <dbReference type="EMBL" id="KAF5357706.1"/>
    </source>
</evidence>
<dbReference type="Gene3D" id="3.10.20.90">
    <property type="entry name" value="Phosphatidylinositol 3-kinase Catalytic Subunit, Chain A, domain 1"/>
    <property type="match status" value="3"/>
</dbReference>
<feature type="compositionally biased region" description="Low complexity" evidence="6">
    <location>
        <begin position="330"/>
        <end position="339"/>
    </location>
</feature>
<dbReference type="InterPro" id="IPR018368">
    <property type="entry name" value="ClpA/B_CS1"/>
</dbReference>
<reference evidence="8 9" key="1">
    <citation type="journal article" date="2020" name="ISME J.">
        <title>Uncovering the hidden diversity of litter-decomposition mechanisms in mushroom-forming fungi.</title>
        <authorList>
            <person name="Floudas D."/>
            <person name="Bentzer J."/>
            <person name="Ahren D."/>
            <person name="Johansson T."/>
            <person name="Persson P."/>
            <person name="Tunlid A."/>
        </authorList>
    </citation>
    <scope>NUCLEOTIDE SEQUENCE [LARGE SCALE GENOMIC DNA]</scope>
    <source>
        <strain evidence="8 9">CBS 291.85</strain>
    </source>
</reference>
<dbReference type="InterPro" id="IPR019954">
    <property type="entry name" value="Ubiquitin_CS"/>
</dbReference>
<keyword evidence="1" id="KW-0677">Repeat</keyword>
<dbReference type="InterPro" id="IPR041546">
    <property type="entry name" value="ClpA/ClpB_AAA_lid"/>
</dbReference>
<evidence type="ECO:0000256" key="3">
    <source>
        <dbReference type="ARBA" id="ARBA00022840"/>
    </source>
</evidence>
<dbReference type="Gene3D" id="1.10.8.60">
    <property type="match status" value="1"/>
</dbReference>
<dbReference type="InterPro" id="IPR000626">
    <property type="entry name" value="Ubiquitin-like_dom"/>
</dbReference>
<dbReference type="GO" id="GO:0043335">
    <property type="term" value="P:protein unfolding"/>
    <property type="evidence" value="ECO:0007669"/>
    <property type="project" value="TreeGrafter"/>
</dbReference>
<dbReference type="PROSITE" id="PS50053">
    <property type="entry name" value="UBIQUITIN_2"/>
    <property type="match status" value="3"/>
</dbReference>
<dbReference type="CDD" id="cd19499">
    <property type="entry name" value="RecA-like_ClpB_Hsp104-like"/>
    <property type="match status" value="1"/>
</dbReference>
<dbReference type="SMART" id="SM00213">
    <property type="entry name" value="UBQ"/>
    <property type="match status" value="3"/>
</dbReference>
<feature type="region of interest" description="Disordered" evidence="6">
    <location>
        <begin position="323"/>
        <end position="344"/>
    </location>
</feature>
<dbReference type="Gene3D" id="1.10.1780.10">
    <property type="entry name" value="Clp, N-terminal domain"/>
    <property type="match status" value="1"/>
</dbReference>
<dbReference type="GO" id="GO:0005524">
    <property type="term" value="F:ATP binding"/>
    <property type="evidence" value="ECO:0007669"/>
    <property type="project" value="UniProtKB-KW"/>
</dbReference>
<name>A0A8H5G3U0_9AGAR</name>
<dbReference type="InterPro" id="IPR019489">
    <property type="entry name" value="Clp_ATPase_C"/>
</dbReference>
<dbReference type="GO" id="GO:0070370">
    <property type="term" value="P:cellular heat acclimation"/>
    <property type="evidence" value="ECO:0007669"/>
    <property type="project" value="TreeGrafter"/>
</dbReference>
<dbReference type="Pfam" id="PF00004">
    <property type="entry name" value="AAA"/>
    <property type="match status" value="1"/>
</dbReference>
<dbReference type="CDD" id="cd17039">
    <property type="entry name" value="Ubl_ubiquitin_like"/>
    <property type="match status" value="1"/>
</dbReference>
<dbReference type="Pfam" id="PF10431">
    <property type="entry name" value="ClpB_D2-small"/>
    <property type="match status" value="1"/>
</dbReference>
<feature type="region of interest" description="Disordered" evidence="6">
    <location>
        <begin position="915"/>
        <end position="939"/>
    </location>
</feature>
<protein>
    <recommendedName>
        <fullName evidence="7">Ubiquitin-like domain-containing protein</fullName>
    </recommendedName>
</protein>
<evidence type="ECO:0000259" key="7">
    <source>
        <dbReference type="PROSITE" id="PS50053"/>
    </source>
</evidence>
<feature type="coiled-coil region" evidence="5">
    <location>
        <begin position="845"/>
        <end position="903"/>
    </location>
</feature>